<evidence type="ECO:0000313" key="1">
    <source>
        <dbReference type="EMBL" id="MEJ5978990.1"/>
    </source>
</evidence>
<dbReference type="RefSeq" id="WP_339588934.1">
    <property type="nucleotide sequence ID" value="NZ_JBBHJZ010000005.1"/>
</dbReference>
<keyword evidence="2" id="KW-1185">Reference proteome</keyword>
<gene>
    <name evidence="1" type="ORF">WG901_20220</name>
</gene>
<organism evidence="1 2">
    <name type="scientific">Novosphingobium anseongense</name>
    <dbReference type="NCBI Taxonomy" id="3133436"/>
    <lineage>
        <taxon>Bacteria</taxon>
        <taxon>Pseudomonadati</taxon>
        <taxon>Pseudomonadota</taxon>
        <taxon>Alphaproteobacteria</taxon>
        <taxon>Sphingomonadales</taxon>
        <taxon>Sphingomonadaceae</taxon>
        <taxon>Novosphingobium</taxon>
    </lineage>
</organism>
<evidence type="ECO:0000313" key="2">
    <source>
        <dbReference type="Proteomes" id="UP001361239"/>
    </source>
</evidence>
<accession>A0ABU8S0X2</accession>
<protein>
    <submittedName>
        <fullName evidence="1">Uncharacterized protein</fullName>
    </submittedName>
</protein>
<name>A0ABU8S0X2_9SPHN</name>
<reference evidence="1 2" key="1">
    <citation type="submission" date="2024-03" db="EMBL/GenBank/DDBJ databases">
        <authorList>
            <person name="Jo J.-H."/>
        </authorList>
    </citation>
    <scope>NUCLEOTIDE SEQUENCE [LARGE SCALE GENOMIC DNA]</scope>
    <source>
        <strain evidence="1 2">PS1R-30</strain>
    </source>
</reference>
<proteinExistence type="predicted"/>
<comment type="caution">
    <text evidence="1">The sequence shown here is derived from an EMBL/GenBank/DDBJ whole genome shotgun (WGS) entry which is preliminary data.</text>
</comment>
<dbReference type="Proteomes" id="UP001361239">
    <property type="component" value="Unassembled WGS sequence"/>
</dbReference>
<dbReference type="EMBL" id="JBBHJZ010000005">
    <property type="protein sequence ID" value="MEJ5978990.1"/>
    <property type="molecule type" value="Genomic_DNA"/>
</dbReference>
<sequence>MAEAITFYRNQAESCGKAAAEASLENERDKFLQAQAAWQALADKTAMVQAQAAKREAERARVQTEQ</sequence>